<dbReference type="eggNOG" id="KOG0578">
    <property type="taxonomic scope" value="Eukaryota"/>
</dbReference>
<dbReference type="Pfam" id="PF00069">
    <property type="entry name" value="Pkinase"/>
    <property type="match status" value="1"/>
</dbReference>
<proteinExistence type="inferred from homology"/>
<comment type="similarity">
    <text evidence="1">Belongs to the protein kinase superfamily. STE Ser/Thr protein kinase family. STE20 subfamily.</text>
</comment>
<dbReference type="SUPFAM" id="SSF56112">
    <property type="entry name" value="Protein kinase-like (PK-like)"/>
    <property type="match status" value="1"/>
</dbReference>
<reference evidence="5 6" key="1">
    <citation type="journal article" date="2013" name="PLoS Genet.">
        <title>The genome and development-dependent transcriptomes of Pyronema confluens: a window into fungal evolution.</title>
        <authorList>
            <person name="Traeger S."/>
            <person name="Altegoer F."/>
            <person name="Freitag M."/>
            <person name="Gabaldon T."/>
            <person name="Kempken F."/>
            <person name="Kumar A."/>
            <person name="Marcet-Houben M."/>
            <person name="Poggeler S."/>
            <person name="Stajich J.E."/>
            <person name="Nowrousian M."/>
        </authorList>
    </citation>
    <scope>NUCLEOTIDE SEQUENCE [LARGE SCALE GENOMIC DNA]</scope>
    <source>
        <strain evidence="6">CBS 100304</strain>
        <tissue evidence="5">Vegetative mycelium</tissue>
    </source>
</reference>
<dbReference type="InterPro" id="IPR000719">
    <property type="entry name" value="Prot_kinase_dom"/>
</dbReference>
<evidence type="ECO:0000313" key="5">
    <source>
        <dbReference type="EMBL" id="CCX34237.1"/>
    </source>
</evidence>
<evidence type="ECO:0000259" key="4">
    <source>
        <dbReference type="PROSITE" id="PS50011"/>
    </source>
</evidence>
<accession>U4LV34</accession>
<evidence type="ECO:0000256" key="3">
    <source>
        <dbReference type="ARBA" id="ARBA00022840"/>
    </source>
</evidence>
<dbReference type="InterPro" id="IPR051931">
    <property type="entry name" value="PAK3-like"/>
</dbReference>
<organism evidence="5 6">
    <name type="scientific">Pyronema omphalodes (strain CBS 100304)</name>
    <name type="common">Pyronema confluens</name>
    <dbReference type="NCBI Taxonomy" id="1076935"/>
    <lineage>
        <taxon>Eukaryota</taxon>
        <taxon>Fungi</taxon>
        <taxon>Dikarya</taxon>
        <taxon>Ascomycota</taxon>
        <taxon>Pezizomycotina</taxon>
        <taxon>Pezizomycetes</taxon>
        <taxon>Pezizales</taxon>
        <taxon>Pyronemataceae</taxon>
        <taxon>Pyronema</taxon>
    </lineage>
</organism>
<evidence type="ECO:0000313" key="6">
    <source>
        <dbReference type="Proteomes" id="UP000018144"/>
    </source>
</evidence>
<dbReference type="Gene3D" id="1.10.510.10">
    <property type="entry name" value="Transferase(Phosphotransferase) domain 1"/>
    <property type="match status" value="1"/>
</dbReference>
<evidence type="ECO:0000256" key="2">
    <source>
        <dbReference type="ARBA" id="ARBA00022741"/>
    </source>
</evidence>
<dbReference type="PANTHER" id="PTHR45832">
    <property type="entry name" value="SERINE/THREONINE-PROTEIN KINASE SAMKA-RELATED-RELATED"/>
    <property type="match status" value="1"/>
</dbReference>
<dbReference type="PROSITE" id="PS50011">
    <property type="entry name" value="PROTEIN_KINASE_DOM"/>
    <property type="match status" value="1"/>
</dbReference>
<keyword evidence="3" id="KW-0067">ATP-binding</keyword>
<keyword evidence="2" id="KW-0547">Nucleotide-binding</keyword>
<sequence>MTEAQVMEKIRSFVSSGNPNKSYTKIKNPASQMAAQNENGRVAIDIKQMDLAHQPRKELIVNEMLVMKESQLTCKGLEHLHDQNIIHRDIKSDNAPHLKITDFGIRAKLTEQKYKRARMV</sequence>
<name>U4LV34_PYROM</name>
<dbReference type="GO" id="GO:0004672">
    <property type="term" value="F:protein kinase activity"/>
    <property type="evidence" value="ECO:0007669"/>
    <property type="project" value="InterPro"/>
</dbReference>
<gene>
    <name evidence="5" type="ORF">PCON_03207</name>
</gene>
<dbReference type="Gene3D" id="3.30.200.20">
    <property type="entry name" value="Phosphorylase Kinase, domain 1"/>
    <property type="match status" value="1"/>
</dbReference>
<keyword evidence="6" id="KW-1185">Reference proteome</keyword>
<feature type="domain" description="Protein kinase" evidence="4">
    <location>
        <begin position="1"/>
        <end position="120"/>
    </location>
</feature>
<dbReference type="Proteomes" id="UP000018144">
    <property type="component" value="Unassembled WGS sequence"/>
</dbReference>
<dbReference type="STRING" id="1076935.U4LV34"/>
<protein>
    <submittedName>
        <fullName evidence="5">Similar to Serine/threonine-protein kinase CLA4 acc. no. O14427</fullName>
    </submittedName>
</protein>
<dbReference type="AlphaFoldDB" id="U4LV34"/>
<dbReference type="PANTHER" id="PTHR45832:SF22">
    <property type="entry name" value="SERINE_THREONINE-PROTEIN KINASE SAMKA-RELATED"/>
    <property type="match status" value="1"/>
</dbReference>
<evidence type="ECO:0000256" key="1">
    <source>
        <dbReference type="ARBA" id="ARBA00008874"/>
    </source>
</evidence>
<keyword evidence="5" id="KW-0808">Transferase</keyword>
<dbReference type="OrthoDB" id="8693905at2759"/>
<dbReference type="InterPro" id="IPR011009">
    <property type="entry name" value="Kinase-like_dom_sf"/>
</dbReference>
<dbReference type="EMBL" id="HF936442">
    <property type="protein sequence ID" value="CCX34237.1"/>
    <property type="molecule type" value="Genomic_DNA"/>
</dbReference>
<keyword evidence="5" id="KW-0418">Kinase</keyword>
<dbReference type="GO" id="GO:0005524">
    <property type="term" value="F:ATP binding"/>
    <property type="evidence" value="ECO:0007669"/>
    <property type="project" value="UniProtKB-KW"/>
</dbReference>